<dbReference type="PROSITE" id="PS50931">
    <property type="entry name" value="HTH_LYSR"/>
    <property type="match status" value="1"/>
</dbReference>
<keyword evidence="3" id="KW-0238">DNA-binding</keyword>
<dbReference type="Proteomes" id="UP000187251">
    <property type="component" value="Unassembled WGS sequence"/>
</dbReference>
<dbReference type="AlphaFoldDB" id="A0A1R1JP21"/>
<evidence type="ECO:0000259" key="5">
    <source>
        <dbReference type="PROSITE" id="PS50931"/>
    </source>
</evidence>
<evidence type="ECO:0000313" key="6">
    <source>
        <dbReference type="EMBL" id="OMG80925.1"/>
    </source>
</evidence>
<gene>
    <name evidence="6" type="ORF">BIZ92_13725</name>
</gene>
<accession>A0A1R1JP21</accession>
<evidence type="ECO:0000256" key="4">
    <source>
        <dbReference type="ARBA" id="ARBA00023163"/>
    </source>
</evidence>
<dbReference type="SUPFAM" id="SSF46785">
    <property type="entry name" value="Winged helix' DNA-binding domain"/>
    <property type="match status" value="1"/>
</dbReference>
<dbReference type="CDD" id="cd08422">
    <property type="entry name" value="PBP2_CrgA_like"/>
    <property type="match status" value="1"/>
</dbReference>
<dbReference type="RefSeq" id="WP_076414880.1">
    <property type="nucleotide sequence ID" value="NZ_AP028040.1"/>
</dbReference>
<dbReference type="InterPro" id="IPR036388">
    <property type="entry name" value="WH-like_DNA-bd_sf"/>
</dbReference>
<name>A0A1R1JP21_ALCXX</name>
<evidence type="ECO:0000256" key="2">
    <source>
        <dbReference type="ARBA" id="ARBA00023015"/>
    </source>
</evidence>
<comment type="caution">
    <text evidence="6">The sequence shown here is derived from an EMBL/GenBank/DDBJ whole genome shotgun (WGS) entry which is preliminary data.</text>
</comment>
<dbReference type="SUPFAM" id="SSF53850">
    <property type="entry name" value="Periplasmic binding protein-like II"/>
    <property type="match status" value="1"/>
</dbReference>
<dbReference type="FunFam" id="1.10.10.10:FF:000001">
    <property type="entry name" value="LysR family transcriptional regulator"/>
    <property type="match status" value="1"/>
</dbReference>
<dbReference type="Gene3D" id="3.40.190.290">
    <property type="match status" value="1"/>
</dbReference>
<evidence type="ECO:0000256" key="1">
    <source>
        <dbReference type="ARBA" id="ARBA00009437"/>
    </source>
</evidence>
<dbReference type="Pfam" id="PF00126">
    <property type="entry name" value="HTH_1"/>
    <property type="match status" value="1"/>
</dbReference>
<keyword evidence="4" id="KW-0804">Transcription</keyword>
<dbReference type="GO" id="GO:0003700">
    <property type="term" value="F:DNA-binding transcription factor activity"/>
    <property type="evidence" value="ECO:0007669"/>
    <property type="project" value="InterPro"/>
</dbReference>
<evidence type="ECO:0000256" key="3">
    <source>
        <dbReference type="ARBA" id="ARBA00023125"/>
    </source>
</evidence>
<dbReference type="InterPro" id="IPR005119">
    <property type="entry name" value="LysR_subst-bd"/>
</dbReference>
<organism evidence="6 7">
    <name type="scientific">Alcaligenes xylosoxydans xylosoxydans</name>
    <name type="common">Achromobacter xylosoxidans</name>
    <dbReference type="NCBI Taxonomy" id="85698"/>
    <lineage>
        <taxon>Bacteria</taxon>
        <taxon>Pseudomonadati</taxon>
        <taxon>Pseudomonadota</taxon>
        <taxon>Betaproteobacteria</taxon>
        <taxon>Burkholderiales</taxon>
        <taxon>Alcaligenaceae</taxon>
        <taxon>Achromobacter</taxon>
    </lineage>
</organism>
<dbReference type="PANTHER" id="PTHR30537">
    <property type="entry name" value="HTH-TYPE TRANSCRIPTIONAL REGULATOR"/>
    <property type="match status" value="1"/>
</dbReference>
<dbReference type="InterPro" id="IPR058163">
    <property type="entry name" value="LysR-type_TF_proteobact-type"/>
</dbReference>
<feature type="domain" description="HTH lysR-type" evidence="5">
    <location>
        <begin position="1"/>
        <end position="59"/>
    </location>
</feature>
<dbReference type="FunFam" id="3.40.190.290:FF:000001">
    <property type="entry name" value="Transcriptional regulator, LysR family"/>
    <property type="match status" value="1"/>
</dbReference>
<keyword evidence="2" id="KW-0805">Transcription regulation</keyword>
<reference evidence="6 7" key="1">
    <citation type="submission" date="2016-09" db="EMBL/GenBank/DDBJ databases">
        <title>Phylogenomics of Achromobacter.</title>
        <authorList>
            <person name="Jeukens J."/>
            <person name="Freschi L."/>
            <person name="Vincent A.T."/>
            <person name="Emond-Rheault J.-G."/>
            <person name="Kukavica-Ibrulj I."/>
            <person name="Charette S.J."/>
            <person name="Levesque R.C."/>
        </authorList>
    </citation>
    <scope>NUCLEOTIDE SEQUENCE [LARGE SCALE GENOMIC DNA]</scope>
    <source>
        <strain evidence="6 7">AUS488</strain>
    </source>
</reference>
<evidence type="ECO:0000313" key="7">
    <source>
        <dbReference type="Proteomes" id="UP000187251"/>
    </source>
</evidence>
<sequence length="310" mass="34349">MDTHTAMQTYVRVVELGSFAAAADKMGQARSVVTRQIAFLEEKYGVRLLNRTTRKLSMTDAGRAFYERVRPILAEVTDLELSLQAEGQAPSGRLRISAPVSFGILHLGPAIAEYLLRYPDVVIDLDLNDRVVDLVEDGYDVAVRIGPLQDSSLVARPLAPQQLLVCAAPAYLESHGVPLVPEDLKQHRCLHYAYASTGNEWHFEKDGVSHLVRVNAALRANNGDVLRTAALAGHGVILQPEFLVGDDLRAGRLVALLQDYVHTPISMYAAYPHRRFLSPKVRSFVEHLETRFGGNAPTPPARRASRRRSR</sequence>
<dbReference type="Pfam" id="PF03466">
    <property type="entry name" value="LysR_substrate"/>
    <property type="match status" value="1"/>
</dbReference>
<dbReference type="InterPro" id="IPR000847">
    <property type="entry name" value="LysR_HTH_N"/>
</dbReference>
<comment type="similarity">
    <text evidence="1">Belongs to the LysR transcriptional regulatory family.</text>
</comment>
<proteinExistence type="inferred from homology"/>
<protein>
    <submittedName>
        <fullName evidence="6">LysR family transcriptional regulator</fullName>
    </submittedName>
</protein>
<dbReference type="GO" id="GO:0003677">
    <property type="term" value="F:DNA binding"/>
    <property type="evidence" value="ECO:0007669"/>
    <property type="project" value="UniProtKB-KW"/>
</dbReference>
<dbReference type="PANTHER" id="PTHR30537:SF5">
    <property type="entry name" value="HTH-TYPE TRANSCRIPTIONAL ACTIVATOR TTDR-RELATED"/>
    <property type="match status" value="1"/>
</dbReference>
<dbReference type="Gene3D" id="1.10.10.10">
    <property type="entry name" value="Winged helix-like DNA-binding domain superfamily/Winged helix DNA-binding domain"/>
    <property type="match status" value="1"/>
</dbReference>
<dbReference type="InterPro" id="IPR036390">
    <property type="entry name" value="WH_DNA-bd_sf"/>
</dbReference>
<dbReference type="EMBL" id="MJMN01000035">
    <property type="protein sequence ID" value="OMG80925.1"/>
    <property type="molecule type" value="Genomic_DNA"/>
</dbReference>